<dbReference type="GO" id="GO:0043235">
    <property type="term" value="C:receptor complex"/>
    <property type="evidence" value="ECO:0007669"/>
    <property type="project" value="TreeGrafter"/>
</dbReference>
<feature type="transmembrane region" description="Helical" evidence="1">
    <location>
        <begin position="62"/>
        <end position="85"/>
    </location>
</feature>
<dbReference type="InterPro" id="IPR042353">
    <property type="entry name" value="GPR160"/>
</dbReference>
<feature type="transmembrane region" description="Helical" evidence="1">
    <location>
        <begin position="190"/>
        <end position="209"/>
    </location>
</feature>
<reference evidence="2" key="1">
    <citation type="submission" date="2018-07" db="EMBL/GenBank/DDBJ databases">
        <title>Comparative genomics of catfishes provides insights into carnivory and benthic adaptation.</title>
        <authorList>
            <person name="Zhang Y."/>
            <person name="Wang D."/>
            <person name="Peng Z."/>
            <person name="Zheng S."/>
            <person name="Shao F."/>
            <person name="Tao W."/>
        </authorList>
    </citation>
    <scope>NUCLEOTIDE SEQUENCE</scope>
    <source>
        <strain evidence="2">Chongqing</strain>
    </source>
</reference>
<feature type="transmembrane region" description="Helical" evidence="1">
    <location>
        <begin position="136"/>
        <end position="158"/>
    </location>
</feature>
<name>A0AAD5AUF9_SILAS</name>
<protein>
    <submittedName>
        <fullName evidence="2">G-protein coupled receptor 160</fullName>
    </submittedName>
</protein>
<accession>A0AAD5AUF9</accession>
<dbReference type="EMBL" id="MU551627">
    <property type="protein sequence ID" value="KAI5621954.1"/>
    <property type="molecule type" value="Genomic_DNA"/>
</dbReference>
<gene>
    <name evidence="2" type="ORF">C0J50_18338</name>
</gene>
<dbReference type="GO" id="GO:0005886">
    <property type="term" value="C:plasma membrane"/>
    <property type="evidence" value="ECO:0007669"/>
    <property type="project" value="TreeGrafter"/>
</dbReference>
<comment type="caution">
    <text evidence="2">The sequence shown here is derived from an EMBL/GenBank/DDBJ whole genome shotgun (WGS) entry which is preliminary data.</text>
</comment>
<organism evidence="2 3">
    <name type="scientific">Silurus asotus</name>
    <name type="common">Amur catfish</name>
    <name type="synonym">Parasilurus asotus</name>
    <dbReference type="NCBI Taxonomy" id="30991"/>
    <lineage>
        <taxon>Eukaryota</taxon>
        <taxon>Metazoa</taxon>
        <taxon>Chordata</taxon>
        <taxon>Craniata</taxon>
        <taxon>Vertebrata</taxon>
        <taxon>Euteleostomi</taxon>
        <taxon>Actinopterygii</taxon>
        <taxon>Neopterygii</taxon>
        <taxon>Teleostei</taxon>
        <taxon>Ostariophysi</taxon>
        <taxon>Siluriformes</taxon>
        <taxon>Siluridae</taxon>
        <taxon>Silurus</taxon>
    </lineage>
</organism>
<dbReference type="AlphaFoldDB" id="A0AAD5AUF9"/>
<keyword evidence="1" id="KW-0812">Transmembrane</keyword>
<keyword evidence="1" id="KW-0472">Membrane</keyword>
<dbReference type="Proteomes" id="UP001205998">
    <property type="component" value="Unassembled WGS sequence"/>
</dbReference>
<feature type="transmembrane region" description="Helical" evidence="1">
    <location>
        <begin position="260"/>
        <end position="277"/>
    </location>
</feature>
<evidence type="ECO:0000313" key="3">
    <source>
        <dbReference type="Proteomes" id="UP001205998"/>
    </source>
</evidence>
<dbReference type="PANTHER" id="PTHR15573:SF0">
    <property type="entry name" value="G-PROTEIN COUPLED RECEPTOR 160-RELATED"/>
    <property type="match status" value="1"/>
</dbReference>
<keyword evidence="2" id="KW-0675">Receptor</keyword>
<evidence type="ECO:0000256" key="1">
    <source>
        <dbReference type="SAM" id="Phobius"/>
    </source>
</evidence>
<evidence type="ECO:0000313" key="2">
    <source>
        <dbReference type="EMBL" id="KAI5621954.1"/>
    </source>
</evidence>
<keyword evidence="1" id="KW-1133">Transmembrane helix</keyword>
<keyword evidence="3" id="KW-1185">Reference proteome</keyword>
<feature type="transmembrane region" description="Helical" evidence="1">
    <location>
        <begin position="297"/>
        <end position="314"/>
    </location>
</feature>
<dbReference type="PANTHER" id="PTHR15573">
    <property type="entry name" value="G-PROTEIN COUPLED RECEPTOR 160-RELATED"/>
    <property type="match status" value="1"/>
</dbReference>
<feature type="transmembrane region" description="Helical" evidence="1">
    <location>
        <begin position="105"/>
        <end position="124"/>
    </location>
</feature>
<proteinExistence type="predicted"/>
<sequence length="374" mass="41919">MAQADATTLDYYFPGHMMAVLQEENETCTEDLTLQYLLLLLSKVALNTLVLSFWLGSIPKTLLGIFSISIYLADLLLICSISWAWLFLKNNDTHEVVCFSLSHSATVYSLLPLPVLLAGALDCVFQQHVGFGKKSLARIVVHCMAVLLMWTLACFYSSCYTKTDLLTIQYKGGVKAFGCSVQGSLAVNNFSLNLFFIVGFALLFHCTKLPRWVRLANRLSKHWSGSLSMSDLVFSKNLEKLESGAVDATHNDNQQDRPPLIISLVLCFALNWIPYLLMSTVCDILGFAVPAYVSVNLLWTACANSLLVGVAFWYRSNKHGPYCTLPDDICPWCFYWYLSEENCQFTVSTELHDEKTEDSPILQTKIITTSKDTV</sequence>
<feature type="transmembrane region" description="Helical" evidence="1">
    <location>
        <begin position="34"/>
        <end position="55"/>
    </location>
</feature>